<feature type="compositionally biased region" description="Basic and acidic residues" evidence="1">
    <location>
        <begin position="185"/>
        <end position="196"/>
    </location>
</feature>
<reference evidence="2 3" key="1">
    <citation type="submission" date="2024-05" db="EMBL/GenBank/DDBJ databases">
        <title>A draft genome resource for the thread blight pathogen Marasmius tenuissimus strain MS-2.</title>
        <authorList>
            <person name="Yulfo-Soto G.E."/>
            <person name="Baruah I.K."/>
            <person name="Amoako-Attah I."/>
            <person name="Bukari Y."/>
            <person name="Meinhardt L.W."/>
            <person name="Bailey B.A."/>
            <person name="Cohen S.P."/>
        </authorList>
    </citation>
    <scope>NUCLEOTIDE SEQUENCE [LARGE SCALE GENOMIC DNA]</scope>
    <source>
        <strain evidence="2 3">MS-2</strain>
    </source>
</reference>
<evidence type="ECO:0000256" key="1">
    <source>
        <dbReference type="SAM" id="MobiDB-lite"/>
    </source>
</evidence>
<accession>A0ABR2ZIQ9</accession>
<organism evidence="2 3">
    <name type="scientific">Marasmius tenuissimus</name>
    <dbReference type="NCBI Taxonomy" id="585030"/>
    <lineage>
        <taxon>Eukaryota</taxon>
        <taxon>Fungi</taxon>
        <taxon>Dikarya</taxon>
        <taxon>Basidiomycota</taxon>
        <taxon>Agaricomycotina</taxon>
        <taxon>Agaricomycetes</taxon>
        <taxon>Agaricomycetidae</taxon>
        <taxon>Agaricales</taxon>
        <taxon>Marasmiineae</taxon>
        <taxon>Marasmiaceae</taxon>
        <taxon>Marasmius</taxon>
    </lineage>
</organism>
<keyword evidence="3" id="KW-1185">Reference proteome</keyword>
<comment type="caution">
    <text evidence="2">The sequence shown here is derived from an EMBL/GenBank/DDBJ whole genome shotgun (WGS) entry which is preliminary data.</text>
</comment>
<gene>
    <name evidence="2" type="ORF">AAF712_011984</name>
</gene>
<dbReference type="EMBL" id="JBBXMP010000144">
    <property type="protein sequence ID" value="KAL0061225.1"/>
    <property type="molecule type" value="Genomic_DNA"/>
</dbReference>
<evidence type="ECO:0000313" key="2">
    <source>
        <dbReference type="EMBL" id="KAL0061225.1"/>
    </source>
</evidence>
<sequence length="250" mass="28612">MPSSHSPDCVDNTCLEVFASNLAFDDPNIGIDIPWFHCPIQRDAVLFRLTLKIHPDLVEDLDDARKCSQASVVTHAVSIQATEQRVSFVRSNQGVDCGCSITDHIFQVDHMLSRCILHGLKCWEAVQEENNTRESLHLTLQVDDRTYLSSSTAKKISPPDPTHYKVNRRMSLRRWAEIIQAEEEEGKRQYEPGQRDNRKRVNPFEEPEELAALRTGEGMLTEEDGEWAVVRCDGKAFTGDRRVRPKRKRI</sequence>
<proteinExistence type="predicted"/>
<dbReference type="Proteomes" id="UP001437256">
    <property type="component" value="Unassembled WGS sequence"/>
</dbReference>
<name>A0ABR2ZIQ9_9AGAR</name>
<evidence type="ECO:0000313" key="3">
    <source>
        <dbReference type="Proteomes" id="UP001437256"/>
    </source>
</evidence>
<feature type="region of interest" description="Disordered" evidence="1">
    <location>
        <begin position="184"/>
        <end position="213"/>
    </location>
</feature>
<protein>
    <submittedName>
        <fullName evidence="2">Uncharacterized protein</fullName>
    </submittedName>
</protein>